<comment type="caution">
    <text evidence="1">The sequence shown here is derived from an EMBL/GenBank/DDBJ whole genome shotgun (WGS) entry which is preliminary data.</text>
</comment>
<keyword evidence="2" id="KW-1185">Reference proteome</keyword>
<proteinExistence type="predicted"/>
<sequence length="249" mass="28439">MKEYCTHALHELHGVVEERCARAEEKHWEAPISVIHFKEEAVEDQEDARAPAVDVLSYLMSAHRASYRYVIEALQCRFGHLQQVEVHRSRLKVWVRGQGERLMQLAQEMESLVYQAYPMAQEDMVNLLTRDCFVDALQDSRLQIYVKQAHPKDVKEALTRASEMVTFLKTTIDLQSWFHPVIHRSRDYQDPKGVVEARNATGLSSKAKHQLEAVLPHQELLLVDSTTYSCACGGHGEWALHSARGGHGL</sequence>
<dbReference type="AlphaFoldDB" id="A0A5B7CFB1"/>
<accession>A0A5B7CFB1</accession>
<dbReference type="Proteomes" id="UP000324222">
    <property type="component" value="Unassembled WGS sequence"/>
</dbReference>
<dbReference type="PANTHER" id="PTHR19963:SF30">
    <property type="entry name" value="ENDONUCLEASE_EXONUCLEASE_PHOSPHATASE DOMAIN-CONTAINING PROTEIN"/>
    <property type="match status" value="1"/>
</dbReference>
<dbReference type="OrthoDB" id="8300685at2759"/>
<evidence type="ECO:0000313" key="1">
    <source>
        <dbReference type="EMBL" id="MPC07888.1"/>
    </source>
</evidence>
<evidence type="ECO:0000313" key="2">
    <source>
        <dbReference type="Proteomes" id="UP000324222"/>
    </source>
</evidence>
<name>A0A5B7CFB1_PORTR</name>
<dbReference type="EMBL" id="VSRR010000011">
    <property type="protein sequence ID" value="MPC07888.1"/>
    <property type="molecule type" value="Genomic_DNA"/>
</dbReference>
<reference evidence="1 2" key="1">
    <citation type="submission" date="2019-05" db="EMBL/GenBank/DDBJ databases">
        <title>Another draft genome of Portunus trituberculatus and its Hox gene families provides insights of decapod evolution.</title>
        <authorList>
            <person name="Jeong J.-H."/>
            <person name="Song I."/>
            <person name="Kim S."/>
            <person name="Choi T."/>
            <person name="Kim D."/>
            <person name="Ryu S."/>
            <person name="Kim W."/>
        </authorList>
    </citation>
    <scope>NUCLEOTIDE SEQUENCE [LARGE SCALE GENOMIC DNA]</scope>
    <source>
        <tissue evidence="1">Muscle</tissue>
    </source>
</reference>
<organism evidence="1 2">
    <name type="scientific">Portunus trituberculatus</name>
    <name type="common">Swimming crab</name>
    <name type="synonym">Neptunus trituberculatus</name>
    <dbReference type="NCBI Taxonomy" id="210409"/>
    <lineage>
        <taxon>Eukaryota</taxon>
        <taxon>Metazoa</taxon>
        <taxon>Ecdysozoa</taxon>
        <taxon>Arthropoda</taxon>
        <taxon>Crustacea</taxon>
        <taxon>Multicrustacea</taxon>
        <taxon>Malacostraca</taxon>
        <taxon>Eumalacostraca</taxon>
        <taxon>Eucarida</taxon>
        <taxon>Decapoda</taxon>
        <taxon>Pleocyemata</taxon>
        <taxon>Brachyura</taxon>
        <taxon>Eubrachyura</taxon>
        <taxon>Portunoidea</taxon>
        <taxon>Portunidae</taxon>
        <taxon>Portuninae</taxon>
        <taxon>Portunus</taxon>
    </lineage>
</organism>
<gene>
    <name evidence="1" type="ORF">E2C01_000456</name>
</gene>
<dbReference type="PANTHER" id="PTHR19963">
    <property type="entry name" value="CCHC-TYPE DOMAIN-CONTAINING PROTEIN"/>
    <property type="match status" value="1"/>
</dbReference>
<protein>
    <submittedName>
        <fullName evidence="1">Uncharacterized protein</fullName>
    </submittedName>
</protein>